<dbReference type="GO" id="GO:0009228">
    <property type="term" value="P:thiamine biosynthetic process"/>
    <property type="evidence" value="ECO:0007669"/>
    <property type="project" value="TreeGrafter"/>
</dbReference>
<dbReference type="UniPathway" id="UPA00060">
    <property type="reaction ID" value="UER00138"/>
</dbReference>
<organism evidence="2 3">
    <name type="scientific">Kerstersia gyiorum</name>
    <dbReference type="NCBI Taxonomy" id="206506"/>
    <lineage>
        <taxon>Bacteria</taxon>
        <taxon>Pseudomonadati</taxon>
        <taxon>Pseudomonadota</taxon>
        <taxon>Betaproteobacteria</taxon>
        <taxon>Burkholderiales</taxon>
        <taxon>Alcaligenaceae</taxon>
        <taxon>Kerstersia</taxon>
    </lineage>
</organism>
<dbReference type="PANTHER" id="PTHR20858:SF17">
    <property type="entry name" value="HYDROXYMETHYLPYRIMIDINE_PHOSPHOMETHYLPYRIMIDINE KINASE THI20-RELATED"/>
    <property type="match status" value="1"/>
</dbReference>
<dbReference type="Pfam" id="PF08543">
    <property type="entry name" value="Phos_pyr_kin"/>
    <property type="match status" value="1"/>
</dbReference>
<reference evidence="2 3" key="1">
    <citation type="submission" date="2019-02" db="EMBL/GenBank/DDBJ databases">
        <title>Genomic Encyclopedia of Type Strains, Phase IV (KMG-IV): sequencing the most valuable type-strain genomes for metagenomic binning, comparative biology and taxonomic classification.</title>
        <authorList>
            <person name="Goeker M."/>
        </authorList>
    </citation>
    <scope>NUCLEOTIDE SEQUENCE [LARGE SCALE GENOMIC DNA]</scope>
    <source>
        <strain evidence="2 3">DSM 16618</strain>
    </source>
</reference>
<dbReference type="Gene3D" id="3.40.1190.20">
    <property type="match status" value="1"/>
</dbReference>
<dbReference type="InterPro" id="IPR013749">
    <property type="entry name" value="PM/HMP-P_kinase-1"/>
</dbReference>
<dbReference type="EMBL" id="SGWZ01000001">
    <property type="protein sequence ID" value="RZS72893.1"/>
    <property type="molecule type" value="Genomic_DNA"/>
</dbReference>
<keyword evidence="2" id="KW-0808">Transferase</keyword>
<dbReference type="PANTHER" id="PTHR20858">
    <property type="entry name" value="PHOSPHOMETHYLPYRIMIDINE KINASE"/>
    <property type="match status" value="1"/>
</dbReference>
<proteinExistence type="predicted"/>
<accession>A0A4Q7MVW3</accession>
<evidence type="ECO:0000313" key="3">
    <source>
        <dbReference type="Proteomes" id="UP000292039"/>
    </source>
</evidence>
<feature type="domain" description="Pyridoxamine kinase/Phosphomethylpyrimidine kinase" evidence="1">
    <location>
        <begin position="16"/>
        <end position="257"/>
    </location>
</feature>
<keyword evidence="2" id="KW-0418">Kinase</keyword>
<evidence type="ECO:0000259" key="1">
    <source>
        <dbReference type="Pfam" id="PF08543"/>
    </source>
</evidence>
<dbReference type="AlphaFoldDB" id="A0A4Q7MVW3"/>
<dbReference type="GO" id="GO:0008972">
    <property type="term" value="F:phosphomethylpyrimidine kinase activity"/>
    <property type="evidence" value="ECO:0007669"/>
    <property type="project" value="TreeGrafter"/>
</dbReference>
<sequence>MSASVLPPLLIFGPFDPSGATSLPADAITSAALQCHGLGVLTANTVQDSAHQEDVVAISHEFIDEQARCLLEDMAISAIKVGSLHTPEAVSVIAQIAADYNHLPLVLHLDTPGDAGDLDAQDLAEDVMAAIVELLLPQTDIVVSEHMRVTQWLADGLLSEPVETSDVLREAGAEWSLTLGTPLRSDTRCTQLSGPEGLLRQWNWHASQERLSDTADLVATAVAAMLARGLAPDEAVGQAITYVQSCLQQSFRPGMGRRLAWRLPGEQQA</sequence>
<dbReference type="Proteomes" id="UP000292039">
    <property type="component" value="Unassembled WGS sequence"/>
</dbReference>
<dbReference type="GO" id="GO:0008902">
    <property type="term" value="F:hydroxymethylpyrimidine kinase activity"/>
    <property type="evidence" value="ECO:0007669"/>
    <property type="project" value="TreeGrafter"/>
</dbReference>
<comment type="caution">
    <text evidence="2">The sequence shown here is derived from an EMBL/GenBank/DDBJ whole genome shotgun (WGS) entry which is preliminary data.</text>
</comment>
<name>A0A4Q7MVW3_9BURK</name>
<protein>
    <submittedName>
        <fullName evidence="2">Hydroxymethylpyrimidine/phosphomethylpyrimidine kinase</fullName>
    </submittedName>
</protein>
<evidence type="ECO:0000313" key="2">
    <source>
        <dbReference type="EMBL" id="RZS72893.1"/>
    </source>
</evidence>
<dbReference type="InterPro" id="IPR029056">
    <property type="entry name" value="Ribokinase-like"/>
</dbReference>
<dbReference type="SUPFAM" id="SSF53613">
    <property type="entry name" value="Ribokinase-like"/>
    <property type="match status" value="1"/>
</dbReference>
<dbReference type="GO" id="GO:0009229">
    <property type="term" value="P:thiamine diphosphate biosynthetic process"/>
    <property type="evidence" value="ECO:0007669"/>
    <property type="project" value="UniProtKB-UniPathway"/>
</dbReference>
<dbReference type="GO" id="GO:0005829">
    <property type="term" value="C:cytosol"/>
    <property type="evidence" value="ECO:0007669"/>
    <property type="project" value="TreeGrafter"/>
</dbReference>
<gene>
    <name evidence="2" type="ORF">EV679_0076</name>
</gene>